<sequence>MLAAILFDLDGTIVNTDPIHYQAWQKMLLRYDIEMDDKFYKSRISGRINPEIVKDILPHLSVAESEQLAEEKEVLFRELASHLQPMSGLTQLLGWTETHQLKRALVTNAPRLNAEFMLKVLGINQAFHTIVLADDCQAGKPDPEPYQVALQNLGITAQQAIALEDSPSGIRAAVGAGISTIGITSTHEPQVLQQFGTLMAIPDFTDLQLWKLLNSLLDKDLSVIKS</sequence>
<dbReference type="InterPro" id="IPR051600">
    <property type="entry name" value="Beta-PGM-like"/>
</dbReference>
<dbReference type="PANTHER" id="PTHR46193">
    <property type="entry name" value="6-PHOSPHOGLUCONATE PHOSPHATASE"/>
    <property type="match status" value="1"/>
</dbReference>
<dbReference type="EMBL" id="JANQDH010000108">
    <property type="protein sequence ID" value="MDH6061886.1"/>
    <property type="molecule type" value="Genomic_DNA"/>
</dbReference>
<dbReference type="InterPro" id="IPR041492">
    <property type="entry name" value="HAD_2"/>
</dbReference>
<dbReference type="Gene3D" id="1.10.150.240">
    <property type="entry name" value="Putative phosphatase, domain 2"/>
    <property type="match status" value="1"/>
</dbReference>
<dbReference type="SFLD" id="SFLDG01135">
    <property type="entry name" value="C1.5.6:_HAD__Beta-PGM__Phospha"/>
    <property type="match status" value="1"/>
</dbReference>
<dbReference type="Proteomes" id="UP001159387">
    <property type="component" value="Unassembled WGS sequence"/>
</dbReference>
<dbReference type="InterPro" id="IPR023198">
    <property type="entry name" value="PGP-like_dom2"/>
</dbReference>
<dbReference type="NCBIfam" id="TIGR01509">
    <property type="entry name" value="HAD-SF-IA-v3"/>
    <property type="match status" value="1"/>
</dbReference>
<gene>
    <name evidence="6" type="ORF">NWP17_15835</name>
</gene>
<dbReference type="SFLD" id="SFLDG01129">
    <property type="entry name" value="C1.5:_HAD__Beta-PGM__Phosphata"/>
    <property type="match status" value="1"/>
</dbReference>
<dbReference type="Pfam" id="PF13419">
    <property type="entry name" value="HAD_2"/>
    <property type="match status" value="1"/>
</dbReference>
<dbReference type="AlphaFoldDB" id="A0AA43KCW7"/>
<evidence type="ECO:0000256" key="1">
    <source>
        <dbReference type="ARBA" id="ARBA00001946"/>
    </source>
</evidence>
<dbReference type="InterPro" id="IPR006439">
    <property type="entry name" value="HAD-SF_hydro_IA"/>
</dbReference>
<dbReference type="GO" id="GO:0046872">
    <property type="term" value="F:metal ion binding"/>
    <property type="evidence" value="ECO:0007669"/>
    <property type="project" value="UniProtKB-KW"/>
</dbReference>
<evidence type="ECO:0000256" key="2">
    <source>
        <dbReference type="ARBA" id="ARBA00006171"/>
    </source>
</evidence>
<comment type="similarity">
    <text evidence="2">Belongs to the HAD-like hydrolase superfamily. CbbY/CbbZ/Gph/YieH family.</text>
</comment>
<dbReference type="CDD" id="cd07505">
    <property type="entry name" value="HAD_BPGM-like"/>
    <property type="match status" value="1"/>
</dbReference>
<dbReference type="InterPro" id="IPR023214">
    <property type="entry name" value="HAD_sf"/>
</dbReference>
<keyword evidence="6" id="KW-0378">Hydrolase</keyword>
<keyword evidence="4" id="KW-0460">Magnesium</keyword>
<keyword evidence="5" id="KW-0119">Carbohydrate metabolism</keyword>
<keyword evidence="3" id="KW-0479">Metal-binding</keyword>
<evidence type="ECO:0000313" key="6">
    <source>
        <dbReference type="EMBL" id="MDH6061886.1"/>
    </source>
</evidence>
<dbReference type="Gene3D" id="3.40.50.1000">
    <property type="entry name" value="HAD superfamily/HAD-like"/>
    <property type="match status" value="1"/>
</dbReference>
<dbReference type="SFLD" id="SFLDS00003">
    <property type="entry name" value="Haloacid_Dehalogenase"/>
    <property type="match status" value="1"/>
</dbReference>
<dbReference type="PROSITE" id="PS01228">
    <property type="entry name" value="COF_1"/>
    <property type="match status" value="1"/>
</dbReference>
<dbReference type="GO" id="GO:0016787">
    <property type="term" value="F:hydrolase activity"/>
    <property type="evidence" value="ECO:0007669"/>
    <property type="project" value="UniProtKB-KW"/>
</dbReference>
<evidence type="ECO:0000256" key="4">
    <source>
        <dbReference type="ARBA" id="ARBA00022842"/>
    </source>
</evidence>
<dbReference type="InterPro" id="IPR036412">
    <property type="entry name" value="HAD-like_sf"/>
</dbReference>
<proteinExistence type="inferred from homology"/>
<reference evidence="6 7" key="1">
    <citation type="journal article" date="2023" name="J. Phycol.">
        <title>Chrysosporum ovalisporum is synonymous with the true-branching cyanobacterium Umezakia natans (Nostocales/Aphanizomenonaceae).</title>
        <authorList>
            <person name="McGregor G.B."/>
            <person name="Sendall B.C."/>
            <person name="Niiyama Y."/>
            <person name="Tuji A."/>
            <person name="Willis A."/>
        </authorList>
    </citation>
    <scope>NUCLEOTIDE SEQUENCE [LARGE SCALE GENOMIC DNA]</scope>
    <source>
        <strain evidence="6 7">ANA360D</strain>
    </source>
</reference>
<dbReference type="PANTHER" id="PTHR46193:SF18">
    <property type="entry name" value="HEXITOL PHOSPHATASE B"/>
    <property type="match status" value="1"/>
</dbReference>
<evidence type="ECO:0000256" key="5">
    <source>
        <dbReference type="ARBA" id="ARBA00023277"/>
    </source>
</evidence>
<organism evidence="6 7">
    <name type="scientific">Chrysosporum bergii ANA360D</name>
    <dbReference type="NCBI Taxonomy" id="617107"/>
    <lineage>
        <taxon>Bacteria</taxon>
        <taxon>Bacillati</taxon>
        <taxon>Cyanobacteriota</taxon>
        <taxon>Cyanophyceae</taxon>
        <taxon>Nostocales</taxon>
        <taxon>Nodulariaceae</taxon>
        <taxon>Chrysosporum</taxon>
    </lineage>
</organism>
<keyword evidence="7" id="KW-1185">Reference proteome</keyword>
<comment type="caution">
    <text evidence="6">The sequence shown here is derived from an EMBL/GenBank/DDBJ whole genome shotgun (WGS) entry which is preliminary data.</text>
</comment>
<evidence type="ECO:0000313" key="7">
    <source>
        <dbReference type="Proteomes" id="UP001159387"/>
    </source>
</evidence>
<protein>
    <submittedName>
        <fullName evidence="6">HAD-IA family hydrolase</fullName>
    </submittedName>
</protein>
<evidence type="ECO:0000256" key="3">
    <source>
        <dbReference type="ARBA" id="ARBA00022723"/>
    </source>
</evidence>
<dbReference type="RefSeq" id="WP_280655828.1">
    <property type="nucleotide sequence ID" value="NZ_JANQDH010000108.1"/>
</dbReference>
<comment type="cofactor">
    <cofactor evidence="1">
        <name>Mg(2+)</name>
        <dbReference type="ChEBI" id="CHEBI:18420"/>
    </cofactor>
</comment>
<accession>A0AA43KCW7</accession>
<name>A0AA43KCW7_9CYAN</name>
<dbReference type="SUPFAM" id="SSF56784">
    <property type="entry name" value="HAD-like"/>
    <property type="match status" value="1"/>
</dbReference>